<keyword evidence="2" id="KW-1185">Reference proteome</keyword>
<proteinExistence type="predicted"/>
<gene>
    <name evidence="1" type="ORF">EET67_24635</name>
</gene>
<dbReference type="OrthoDB" id="8085906at2"/>
<dbReference type="Proteomes" id="UP000281647">
    <property type="component" value="Unassembled WGS sequence"/>
</dbReference>
<organism evidence="1 2">
    <name type="scientific">Borborobacter arsenicus</name>
    <dbReference type="NCBI Taxonomy" id="1851146"/>
    <lineage>
        <taxon>Bacteria</taxon>
        <taxon>Pseudomonadati</taxon>
        <taxon>Pseudomonadota</taxon>
        <taxon>Alphaproteobacteria</taxon>
        <taxon>Hyphomicrobiales</taxon>
        <taxon>Phyllobacteriaceae</taxon>
        <taxon>Borborobacter</taxon>
    </lineage>
</organism>
<dbReference type="AlphaFoldDB" id="A0A432UZF6"/>
<sequence length="60" mass="6791">MFDASDIEGHLRHVWDTLRQLRREIATTAQNDDLKAIDALVGVAEDEAVRALQKIKTLMT</sequence>
<comment type="caution">
    <text evidence="1">The sequence shown here is derived from an EMBL/GenBank/DDBJ whole genome shotgun (WGS) entry which is preliminary data.</text>
</comment>
<dbReference type="EMBL" id="RKST01000063">
    <property type="protein sequence ID" value="RUM95192.1"/>
    <property type="molecule type" value="Genomic_DNA"/>
</dbReference>
<name>A0A432UZF6_9HYPH</name>
<accession>A0A432UZF6</accession>
<evidence type="ECO:0000313" key="1">
    <source>
        <dbReference type="EMBL" id="RUM95192.1"/>
    </source>
</evidence>
<protein>
    <submittedName>
        <fullName evidence="1">Uncharacterized protein</fullName>
    </submittedName>
</protein>
<dbReference type="RefSeq" id="WP_128628817.1">
    <property type="nucleotide sequence ID" value="NZ_RKST01000063.1"/>
</dbReference>
<evidence type="ECO:0000313" key="2">
    <source>
        <dbReference type="Proteomes" id="UP000281647"/>
    </source>
</evidence>
<reference evidence="1 2" key="1">
    <citation type="submission" date="2018-11" db="EMBL/GenBank/DDBJ databases">
        <title>Pseudaminobacter arsenicus sp. nov., an arsenic-resistant bacterium isolated from arsenic-rich aquifers.</title>
        <authorList>
            <person name="Mu Y."/>
        </authorList>
    </citation>
    <scope>NUCLEOTIDE SEQUENCE [LARGE SCALE GENOMIC DNA]</scope>
    <source>
        <strain evidence="1 2">CB3</strain>
    </source>
</reference>